<proteinExistence type="predicted"/>
<evidence type="ECO:0000259" key="1">
    <source>
        <dbReference type="Pfam" id="PF13439"/>
    </source>
</evidence>
<dbReference type="STRING" id="1333998.M2A_2670"/>
<dbReference type="GO" id="GO:0016757">
    <property type="term" value="F:glycosyltransferase activity"/>
    <property type="evidence" value="ECO:0007669"/>
    <property type="project" value="UniProtKB-ARBA"/>
</dbReference>
<dbReference type="eggNOG" id="COG0438">
    <property type="taxonomic scope" value="Bacteria"/>
</dbReference>
<dbReference type="PANTHER" id="PTHR12526">
    <property type="entry name" value="GLYCOSYLTRANSFERASE"/>
    <property type="match status" value="1"/>
</dbReference>
<name>A0A081BDQ3_9HYPH</name>
<feature type="domain" description="Glycosyltransferase subfamily 4-like N-terminal" evidence="1">
    <location>
        <begin position="156"/>
        <end position="324"/>
    </location>
</feature>
<dbReference type="Pfam" id="PF13439">
    <property type="entry name" value="Glyco_transf_4"/>
    <property type="match status" value="1"/>
</dbReference>
<evidence type="ECO:0000313" key="3">
    <source>
        <dbReference type="Proteomes" id="UP000028702"/>
    </source>
</evidence>
<dbReference type="InterPro" id="IPR028098">
    <property type="entry name" value="Glyco_trans_4-like_N"/>
</dbReference>
<keyword evidence="2" id="KW-0808">Transferase</keyword>
<dbReference type="AlphaFoldDB" id="A0A081BDQ3"/>
<dbReference type="PANTHER" id="PTHR12526:SF622">
    <property type="entry name" value="GLYCOSYLTRANSFERASE (GROUP I)"/>
    <property type="match status" value="1"/>
</dbReference>
<dbReference type="SUPFAM" id="SSF53756">
    <property type="entry name" value="UDP-Glycosyltransferase/glycogen phosphorylase"/>
    <property type="match status" value="1"/>
</dbReference>
<dbReference type="RefSeq" id="WP_052379484.1">
    <property type="nucleotide sequence ID" value="NZ_BBIO01000015.1"/>
</dbReference>
<evidence type="ECO:0000313" key="2">
    <source>
        <dbReference type="EMBL" id="GAK46171.1"/>
    </source>
</evidence>
<protein>
    <submittedName>
        <fullName evidence="2">Group 1 glycosyl transferase</fullName>
    </submittedName>
</protein>
<sequence length="560" mass="62416">MNYALVAYPLSRDYRQKLESTLGYVPQYLTVAELRREPLGQLLRRLRKLNARCLVMPLEDVNSRALLPILCGLAAISNAKHLEIVQPDLSRKPLSRMSALGSLVQGAFASISGFTAAFRCNRELDKLLSESRQQAAKGEGEVLYLKTNLWFGVKAGGSVGHVAGVVNALVRRGRKVRFLSAEPPVMVDSSVEFQPIAPPAVYGLPSELNLYRFQRIFQSQALEIVKGRKIAMIYQRLSLANYAGVALSRLLRVPLVIEYNGSEAWVQKNWGRPLRYHNLAVKAEDACLRHAHAVVTISDVLRDELIERGVAPERIATYPNCIEPAVFDPARFSSVEKDEIRRSYGIDPQALVVTFIGTFGQWHGVEVLAKAIRQLVNESAELLERKKVHFMLIGDGLKFSQVQEELAGEKYQAFVTLTGLIPQDQAPSHLFASDILVSPHIPNEDGSRFFGSPTKLFEYMAMEKPIIASDLDQIGEVLRGSPHISRLKVGDSLPREAMAILTQPGSVAELADSIRYLLDNPQQHSMLGIAARKEALSRYTWDRHVVHILEVLERSVAGER</sequence>
<accession>A0A081BDQ3</accession>
<keyword evidence="3" id="KW-1185">Reference proteome</keyword>
<comment type="caution">
    <text evidence="2">The sequence shown here is derived from an EMBL/GenBank/DDBJ whole genome shotgun (WGS) entry which is preliminary data.</text>
</comment>
<gene>
    <name evidence="2" type="ORF">M2A_2670</name>
</gene>
<dbReference type="Gene3D" id="3.40.50.2000">
    <property type="entry name" value="Glycogen Phosphorylase B"/>
    <property type="match status" value="2"/>
</dbReference>
<dbReference type="EMBL" id="BBIO01000015">
    <property type="protein sequence ID" value="GAK46171.1"/>
    <property type="molecule type" value="Genomic_DNA"/>
</dbReference>
<dbReference type="Proteomes" id="UP000028702">
    <property type="component" value="Unassembled WGS sequence"/>
</dbReference>
<reference evidence="2 3" key="1">
    <citation type="submission" date="2014-07" db="EMBL/GenBank/DDBJ databases">
        <title>Tepidicaulis marinum gen. nov., sp. nov., a novel marine bacterium denitrifying nitrate to nitrous oxide strictly under microaerobic conditions.</title>
        <authorList>
            <person name="Takeuchi M."/>
            <person name="Yamagishi T."/>
            <person name="Kamagata Y."/>
            <person name="Oshima K."/>
            <person name="Hattori M."/>
            <person name="Katayama T."/>
            <person name="Hanada S."/>
            <person name="Tamaki H."/>
            <person name="Marumo K."/>
            <person name="Maeda H."/>
            <person name="Nedachi M."/>
            <person name="Iwasaki W."/>
            <person name="Suwa Y."/>
            <person name="Sakata S."/>
        </authorList>
    </citation>
    <scope>NUCLEOTIDE SEQUENCE [LARGE SCALE GENOMIC DNA]</scope>
    <source>
        <strain evidence="2 3">MA2</strain>
    </source>
</reference>
<organism evidence="2 3">
    <name type="scientific">Tepidicaulis marinus</name>
    <dbReference type="NCBI Taxonomy" id="1333998"/>
    <lineage>
        <taxon>Bacteria</taxon>
        <taxon>Pseudomonadati</taxon>
        <taxon>Pseudomonadota</taxon>
        <taxon>Alphaproteobacteria</taxon>
        <taxon>Hyphomicrobiales</taxon>
        <taxon>Parvibaculaceae</taxon>
        <taxon>Tepidicaulis</taxon>
    </lineage>
</organism>
<dbReference type="CDD" id="cd03794">
    <property type="entry name" value="GT4_WbuB-like"/>
    <property type="match status" value="1"/>
</dbReference>
<dbReference type="Pfam" id="PF13692">
    <property type="entry name" value="Glyco_trans_1_4"/>
    <property type="match status" value="1"/>
</dbReference>